<dbReference type="eggNOG" id="COG0362">
    <property type="taxonomic scope" value="Bacteria"/>
</dbReference>
<keyword evidence="12" id="KW-1185">Reference proteome</keyword>
<dbReference type="GO" id="GO:0019521">
    <property type="term" value="P:D-gluconate metabolic process"/>
    <property type="evidence" value="ECO:0007669"/>
    <property type="project" value="UniProtKB-KW"/>
</dbReference>
<keyword evidence="3 5" id="KW-0560">Oxidoreductase</keyword>
<dbReference type="PATRIC" id="fig|246196.19.peg.3580"/>
<proteinExistence type="inferred from homology"/>
<dbReference type="Pfam" id="PF03446">
    <property type="entry name" value="NAD_binding_2"/>
    <property type="match status" value="1"/>
</dbReference>
<dbReference type="SUPFAM" id="SSF48179">
    <property type="entry name" value="6-phosphogluconate dehydrogenase C-terminal domain-like"/>
    <property type="match status" value="1"/>
</dbReference>
<feature type="binding site" description="in other chain" evidence="7">
    <location>
        <position position="201"/>
    </location>
    <ligand>
        <name>substrate</name>
        <note>ligand shared between dimeric partners</note>
    </ligand>
</feature>
<feature type="binding site" description="in other chain" evidence="7">
    <location>
        <position position="271"/>
    </location>
    <ligand>
        <name>substrate</name>
        <note>ligand shared between dimeric partners</note>
    </ligand>
</feature>
<comment type="subunit">
    <text evidence="2 5">Homodimer.</text>
</comment>
<dbReference type="OrthoDB" id="9804542at2"/>
<organism evidence="11 12">
    <name type="scientific">Mycolicibacterium smegmatis (strain ATCC 700084 / mc(2)155)</name>
    <name type="common">Mycobacterium smegmatis</name>
    <dbReference type="NCBI Taxonomy" id="246196"/>
    <lineage>
        <taxon>Bacteria</taxon>
        <taxon>Bacillati</taxon>
        <taxon>Actinomycetota</taxon>
        <taxon>Actinomycetes</taxon>
        <taxon>Mycobacteriales</taxon>
        <taxon>Mycobacteriaceae</taxon>
        <taxon>Mycolicibacterium</taxon>
    </lineage>
</organism>
<dbReference type="KEGG" id="msm:MSMEG_3632"/>
<comment type="pathway">
    <text evidence="5 9">Carbohydrate degradation; pentose phosphate pathway; D-ribulose 5-phosphate from D-glucose 6-phosphate (oxidative stage): step 3/3.</text>
</comment>
<dbReference type="InterPro" id="IPR006114">
    <property type="entry name" value="6PGDH_C"/>
</dbReference>
<dbReference type="GO" id="GO:0004616">
    <property type="term" value="F:phosphogluconate dehydrogenase (decarboxylating) activity"/>
    <property type="evidence" value="ECO:0007669"/>
    <property type="project" value="UniProtKB-EC"/>
</dbReference>
<feature type="binding site" description="in other chain" evidence="7">
    <location>
        <position position="298"/>
    </location>
    <ligand>
        <name>substrate</name>
        <note>ligand shared between dimeric partners</note>
    </ligand>
</feature>
<dbReference type="InterPro" id="IPR006115">
    <property type="entry name" value="6PGDH_NADP-bd"/>
</dbReference>
<reference evidence="11 12" key="1">
    <citation type="submission" date="2006-10" db="EMBL/GenBank/DDBJ databases">
        <authorList>
            <person name="Fleischmann R.D."/>
            <person name="Dodson R.J."/>
            <person name="Haft D.H."/>
            <person name="Merkel J.S."/>
            <person name="Nelson W.C."/>
            <person name="Fraser C.M."/>
        </authorList>
    </citation>
    <scope>NUCLEOTIDE SEQUENCE [LARGE SCALE GENOMIC DNA]</scope>
    <source>
        <strain evidence="12">ATCC 700084 / mc(2)155</strain>
    </source>
</reference>
<keyword evidence="5 9" id="KW-0570">Pentose shunt</keyword>
<evidence type="ECO:0000256" key="2">
    <source>
        <dbReference type="ARBA" id="ARBA00011738"/>
    </source>
</evidence>
<dbReference type="InterPro" id="IPR006113">
    <property type="entry name" value="6PGDH_Gnd/GntZ"/>
</dbReference>
<evidence type="ECO:0000256" key="3">
    <source>
        <dbReference type="ARBA" id="ARBA00023002"/>
    </source>
</evidence>
<dbReference type="FunFam" id="1.10.1040.10:FF:000002">
    <property type="entry name" value="6-phosphogluconate dehydrogenase, decarboxylating"/>
    <property type="match status" value="1"/>
</dbReference>
<dbReference type="STRING" id="246196.MSMEG_3632"/>
<dbReference type="UniPathway" id="UPA00115">
    <property type="reaction ID" value="UER00410"/>
</dbReference>
<dbReference type="PIRSF" id="PIRSF000109">
    <property type="entry name" value="6PGD"/>
    <property type="match status" value="1"/>
</dbReference>
<keyword evidence="4 9" id="KW-0311">Gluconate utilization</keyword>
<feature type="active site" description="Proton donor" evidence="6">
    <location>
        <position position="200"/>
    </location>
</feature>
<name>A0QYE7_MYCS2</name>
<dbReference type="GeneID" id="93458387"/>
<evidence type="ECO:0000256" key="4">
    <source>
        <dbReference type="ARBA" id="ARBA00023064"/>
    </source>
</evidence>
<feature type="active site" description="Proton acceptor" evidence="6">
    <location>
        <position position="193"/>
    </location>
</feature>
<evidence type="ECO:0000256" key="1">
    <source>
        <dbReference type="ARBA" id="ARBA00008419"/>
    </source>
</evidence>
<dbReference type="FunFam" id="3.40.50.720:FF:000007">
    <property type="entry name" value="6-phosphogluconate dehydrogenase, decarboxylating"/>
    <property type="match status" value="1"/>
</dbReference>
<dbReference type="EMBL" id="CP000480">
    <property type="protein sequence ID" value="ABK74443.1"/>
    <property type="molecule type" value="Genomic_DNA"/>
</dbReference>
<dbReference type="Gene3D" id="1.10.1040.10">
    <property type="entry name" value="N-(1-d-carboxylethyl)-l-norvaline Dehydrogenase, domain 2"/>
    <property type="match status" value="1"/>
</dbReference>
<dbReference type="RefSeq" id="WP_011729217.1">
    <property type="nucleotide sequence ID" value="NC_008596.1"/>
</dbReference>
<feature type="binding site" evidence="8">
    <location>
        <begin position="43"/>
        <end position="45"/>
    </location>
    <ligand>
        <name>NADP(+)</name>
        <dbReference type="ChEBI" id="CHEBI:58349"/>
    </ligand>
</feature>
<dbReference type="SMR" id="A0QYE7"/>
<dbReference type="InterPro" id="IPR006183">
    <property type="entry name" value="Pgluconate_DH"/>
</dbReference>
<protein>
    <recommendedName>
        <fullName evidence="5 9">6-phosphogluconate dehydrogenase, decarboxylating</fullName>
        <ecNumber evidence="5 9">1.1.1.44</ecNumber>
    </recommendedName>
</protein>
<dbReference type="NCBIfam" id="NF006765">
    <property type="entry name" value="PRK09287.1"/>
    <property type="match status" value="1"/>
</dbReference>
<dbReference type="PROSITE" id="PS00461">
    <property type="entry name" value="6PGD"/>
    <property type="match status" value="1"/>
</dbReference>
<feature type="binding site" description="in other chain" evidence="7">
    <location>
        <begin position="139"/>
        <end position="141"/>
    </location>
    <ligand>
        <name>substrate</name>
        <note>ligand shared between dimeric partners</note>
    </ligand>
</feature>
<dbReference type="InterPro" id="IPR036291">
    <property type="entry name" value="NAD(P)-bd_dom_sf"/>
</dbReference>
<gene>
    <name evidence="11" type="primary">gnd</name>
    <name evidence="11" type="ordered locus">MSMEG_3632</name>
</gene>
<dbReference type="PaxDb" id="246196-MSMEI_3547"/>
<comment type="similarity">
    <text evidence="1 5 9">Belongs to the 6-phosphogluconate dehydrogenase family.</text>
</comment>
<dbReference type="Proteomes" id="UP000000757">
    <property type="component" value="Chromosome"/>
</dbReference>
<feature type="binding site" evidence="8">
    <location>
        <begin position="20"/>
        <end position="25"/>
    </location>
    <ligand>
        <name>NADP(+)</name>
        <dbReference type="ChEBI" id="CHEBI:58349"/>
    </ligand>
</feature>
<dbReference type="PRINTS" id="PR00076">
    <property type="entry name" value="6PGDHDRGNASE"/>
</dbReference>
<evidence type="ECO:0000256" key="8">
    <source>
        <dbReference type="PIRSR" id="PIRSR000109-3"/>
    </source>
</evidence>
<evidence type="ECO:0000256" key="5">
    <source>
        <dbReference type="PIRNR" id="PIRNR000109"/>
    </source>
</evidence>
<comment type="function">
    <text evidence="5">Catalyzes the oxidative decarboxylation of 6-phosphogluconate to ribulose 5-phosphate and CO(2), with concomitant reduction of NADP to NADPH.</text>
</comment>
<dbReference type="GO" id="GO:0050661">
    <property type="term" value="F:NADP binding"/>
    <property type="evidence" value="ECO:0007669"/>
    <property type="project" value="InterPro"/>
</dbReference>
<dbReference type="EC" id="1.1.1.44" evidence="5 9"/>
<evidence type="ECO:0000256" key="7">
    <source>
        <dbReference type="PIRSR" id="PIRSR000109-2"/>
    </source>
</evidence>
<dbReference type="SUPFAM" id="SSF51735">
    <property type="entry name" value="NAD(P)-binding Rossmann-fold domains"/>
    <property type="match status" value="1"/>
</dbReference>
<dbReference type="InterPro" id="IPR013328">
    <property type="entry name" value="6PGD_dom2"/>
</dbReference>
<evidence type="ECO:0000256" key="6">
    <source>
        <dbReference type="PIRSR" id="PIRSR000109-1"/>
    </source>
</evidence>
<dbReference type="InterPro" id="IPR006184">
    <property type="entry name" value="6PGdom_BS"/>
</dbReference>
<feature type="binding site" evidence="8">
    <location>
        <position position="113"/>
    </location>
    <ligand>
        <name>NADP(+)</name>
        <dbReference type="ChEBI" id="CHEBI:58349"/>
    </ligand>
</feature>
<dbReference type="InterPro" id="IPR008927">
    <property type="entry name" value="6-PGluconate_DH-like_C_sf"/>
</dbReference>
<feature type="binding site" description="in other chain" evidence="7">
    <location>
        <begin position="196"/>
        <end position="197"/>
    </location>
    <ligand>
        <name>substrate</name>
        <note>ligand shared between dimeric partners</note>
    </ligand>
</feature>
<dbReference type="Gene3D" id="3.40.50.720">
    <property type="entry name" value="NAD(P)-binding Rossmann-like Domain"/>
    <property type="match status" value="1"/>
</dbReference>
<dbReference type="PANTHER" id="PTHR11811">
    <property type="entry name" value="6-PHOSPHOGLUCONATE DEHYDROGENASE"/>
    <property type="match status" value="1"/>
</dbReference>
<evidence type="ECO:0000259" key="10">
    <source>
        <dbReference type="SMART" id="SM01350"/>
    </source>
</evidence>
<feature type="binding site" evidence="8">
    <location>
        <begin position="85"/>
        <end position="87"/>
    </location>
    <ligand>
        <name>NADP(+)</name>
        <dbReference type="ChEBI" id="CHEBI:58349"/>
    </ligand>
</feature>
<keyword evidence="5 9" id="KW-0521">NADP</keyword>
<dbReference type="GO" id="GO:0006098">
    <property type="term" value="P:pentose-phosphate shunt"/>
    <property type="evidence" value="ECO:0007669"/>
    <property type="project" value="UniProtKB-UniPathway"/>
</dbReference>
<sequence length="488" mass="51812">MTASSTPSSTTGTAQIGVTGLAVMGSNIARNFARHGYTVALHNRSIAKTDALLAEHGSEGKFVRSETIAEFIDALEKPRKVLIMVKAGEATDAVIDELADAMEPGDIIIDGGNALYTDTIRREAAIRARGLHFVGAGISGGEEGALNGPSIMPGGPAESYESLGPLLEEISAHVDGVPCCTHIGPDGAGHFVKMVHNGIEYSDMQLIGEAYQLLRDGLGMSAGEIADVFEEWNRGDLDSFLVEITAKVLRQTDAKTGKPLVDVIVDEAEQKGTGRWTVKSALDLGVPVTGIAEAVFARALSGSVPQRKATVGLASGALGATPSDAADFIEAVRRALYASKIVAYAQGFNQIQAGSAEYNWNLTPGDLATIWRGGCIIRAKFLNRIKDAYDAEPDLPTLLAAPYFRDAVEAGIDSWRRVVVTATQLGIPVPGFASALSYYDALRTERLPAALIQGLRDYFGAHTYGRIDAEPGKKFHTLWSGDHSEVEA</sequence>
<dbReference type="SMART" id="SM01350">
    <property type="entry name" value="6PGD"/>
    <property type="match status" value="1"/>
</dbReference>
<feature type="binding site" description="in other chain" evidence="7">
    <location>
        <position position="113"/>
    </location>
    <ligand>
        <name>substrate</name>
        <note>ligand shared between dimeric partners</note>
    </ligand>
</feature>
<comment type="catalytic activity">
    <reaction evidence="5 9">
        <text>6-phospho-D-gluconate + NADP(+) = D-ribulose 5-phosphate + CO2 + NADPH</text>
        <dbReference type="Rhea" id="RHEA:10116"/>
        <dbReference type="ChEBI" id="CHEBI:16526"/>
        <dbReference type="ChEBI" id="CHEBI:57783"/>
        <dbReference type="ChEBI" id="CHEBI:58121"/>
        <dbReference type="ChEBI" id="CHEBI:58349"/>
        <dbReference type="ChEBI" id="CHEBI:58759"/>
        <dbReference type="EC" id="1.1.1.44"/>
    </reaction>
</comment>
<evidence type="ECO:0000313" key="12">
    <source>
        <dbReference type="Proteomes" id="UP000000757"/>
    </source>
</evidence>
<dbReference type="KEGG" id="msb:LJ00_18060"/>
<feature type="binding site" evidence="7">
    <location>
        <position position="462"/>
    </location>
    <ligand>
        <name>substrate</name>
        <note>ligand shared between dimeric partners</note>
    </ligand>
</feature>
<dbReference type="Gene3D" id="1.20.5.320">
    <property type="entry name" value="6-Phosphogluconate Dehydrogenase, domain 3"/>
    <property type="match status" value="1"/>
</dbReference>
<feature type="domain" description="6-phosphogluconate dehydrogenase C-terminal" evidence="10">
    <location>
        <begin position="189"/>
        <end position="480"/>
    </location>
</feature>
<dbReference type="NCBIfam" id="TIGR00873">
    <property type="entry name" value="gnd"/>
    <property type="match status" value="1"/>
</dbReference>
<evidence type="ECO:0000256" key="9">
    <source>
        <dbReference type="RuleBase" id="RU000485"/>
    </source>
</evidence>
<dbReference type="AlphaFoldDB" id="A0QYE7"/>
<dbReference type="Pfam" id="PF00393">
    <property type="entry name" value="6PGD"/>
    <property type="match status" value="1"/>
</dbReference>
<accession>A0QYE7</accession>
<feature type="binding site" evidence="7">
    <location>
        <position position="456"/>
    </location>
    <ligand>
        <name>substrate</name>
        <note>ligand shared between dimeric partners</note>
    </ligand>
</feature>
<evidence type="ECO:0000313" key="11">
    <source>
        <dbReference type="EMBL" id="ABK74443.1"/>
    </source>
</evidence>